<organism evidence="2 3">
    <name type="scientific">Suillus fuscotomentosus</name>
    <dbReference type="NCBI Taxonomy" id="1912939"/>
    <lineage>
        <taxon>Eukaryota</taxon>
        <taxon>Fungi</taxon>
        <taxon>Dikarya</taxon>
        <taxon>Basidiomycota</taxon>
        <taxon>Agaricomycotina</taxon>
        <taxon>Agaricomycetes</taxon>
        <taxon>Agaricomycetidae</taxon>
        <taxon>Boletales</taxon>
        <taxon>Suillineae</taxon>
        <taxon>Suillaceae</taxon>
        <taxon>Suillus</taxon>
    </lineage>
</organism>
<accession>A0AAD4E1R6</accession>
<comment type="caution">
    <text evidence="2">The sequence shown here is derived from an EMBL/GenBank/DDBJ whole genome shotgun (WGS) entry which is preliminary data.</text>
</comment>
<dbReference type="GeneID" id="64656649"/>
<name>A0AAD4E1R6_9AGAM</name>
<feature type="signal peptide" evidence="1">
    <location>
        <begin position="1"/>
        <end position="19"/>
    </location>
</feature>
<feature type="non-terminal residue" evidence="2">
    <location>
        <position position="115"/>
    </location>
</feature>
<evidence type="ECO:0008006" key="4">
    <source>
        <dbReference type="Google" id="ProtNLM"/>
    </source>
</evidence>
<evidence type="ECO:0000313" key="3">
    <source>
        <dbReference type="Proteomes" id="UP001195769"/>
    </source>
</evidence>
<gene>
    <name evidence="2" type="ORF">F5891DRAFT_1047357</name>
</gene>
<dbReference type="RefSeq" id="XP_041223328.1">
    <property type="nucleotide sequence ID" value="XM_041362351.1"/>
</dbReference>
<dbReference type="AlphaFoldDB" id="A0AAD4E1R6"/>
<keyword evidence="1" id="KW-0732">Signal</keyword>
<evidence type="ECO:0000256" key="1">
    <source>
        <dbReference type="SAM" id="SignalP"/>
    </source>
</evidence>
<keyword evidence="3" id="KW-1185">Reference proteome</keyword>
<reference evidence="2" key="1">
    <citation type="journal article" date="2020" name="New Phytol.">
        <title>Comparative genomics reveals dynamic genome evolution in host specialist ectomycorrhizal fungi.</title>
        <authorList>
            <person name="Lofgren L.A."/>
            <person name="Nguyen N.H."/>
            <person name="Vilgalys R."/>
            <person name="Ruytinx J."/>
            <person name="Liao H.L."/>
            <person name="Branco S."/>
            <person name="Kuo A."/>
            <person name="LaButti K."/>
            <person name="Lipzen A."/>
            <person name="Andreopoulos W."/>
            <person name="Pangilinan J."/>
            <person name="Riley R."/>
            <person name="Hundley H."/>
            <person name="Na H."/>
            <person name="Barry K."/>
            <person name="Grigoriev I.V."/>
            <person name="Stajich J.E."/>
            <person name="Kennedy P.G."/>
        </authorList>
    </citation>
    <scope>NUCLEOTIDE SEQUENCE</scope>
    <source>
        <strain evidence="2">FC203</strain>
    </source>
</reference>
<feature type="chain" id="PRO_5041972159" description="Secreted protein" evidence="1">
    <location>
        <begin position="20"/>
        <end position="115"/>
    </location>
</feature>
<evidence type="ECO:0000313" key="2">
    <source>
        <dbReference type="EMBL" id="KAG1897752.1"/>
    </source>
</evidence>
<dbReference type="EMBL" id="JABBWK010000044">
    <property type="protein sequence ID" value="KAG1897752.1"/>
    <property type="molecule type" value="Genomic_DNA"/>
</dbReference>
<dbReference type="Proteomes" id="UP001195769">
    <property type="component" value="Unassembled WGS sequence"/>
</dbReference>
<protein>
    <recommendedName>
        <fullName evidence="4">Secreted protein</fullName>
    </recommendedName>
</protein>
<proteinExistence type="predicted"/>
<sequence>MKAISKLTCFFLRVARVSSAHIVRMHGEQYTCFFWKRLIMEMGVNDRPKLLHCAMRGNEHLRLWTAASSCKSSTRLRHMCGSRPGWWSSLCLLVPIIPLLLRETAFVTSPPFVSI</sequence>